<dbReference type="InterPro" id="IPR036291">
    <property type="entry name" value="NAD(P)-bd_dom_sf"/>
</dbReference>
<dbReference type="InterPro" id="IPR022675">
    <property type="entry name" value="G6P_DH_C"/>
</dbReference>
<dbReference type="STRING" id="993615.L2GKK7"/>
<reference evidence="11" key="1">
    <citation type="submission" date="2011-05" db="EMBL/GenBank/DDBJ databases">
        <title>The genome sequence of Vittaforma corneae strain ATCC 50505.</title>
        <authorList>
            <consortium name="The Broad Institute Genome Sequencing Platform"/>
            <person name="Cuomo C."/>
            <person name="Didier E."/>
            <person name="Bowers L."/>
            <person name="Young S.K."/>
            <person name="Zeng Q."/>
            <person name="Gargeya S."/>
            <person name="Fitzgerald M."/>
            <person name="Haas B."/>
            <person name="Abouelleil A."/>
            <person name="Alvarado L."/>
            <person name="Arachchi H.M."/>
            <person name="Berlin A."/>
            <person name="Chapman S.B."/>
            <person name="Gearin G."/>
            <person name="Goldberg J."/>
            <person name="Griggs A."/>
            <person name="Gujja S."/>
            <person name="Hansen M."/>
            <person name="Heiman D."/>
            <person name="Howarth C."/>
            <person name="Larimer J."/>
            <person name="Lui A."/>
            <person name="MacDonald P.J.P."/>
            <person name="McCowen C."/>
            <person name="Montmayeur A."/>
            <person name="Murphy C."/>
            <person name="Neiman D."/>
            <person name="Pearson M."/>
            <person name="Priest M."/>
            <person name="Roberts A."/>
            <person name="Saif S."/>
            <person name="Shea T."/>
            <person name="Sisk P."/>
            <person name="Stolte C."/>
            <person name="Sykes S."/>
            <person name="Wortman J."/>
            <person name="Nusbaum C."/>
            <person name="Birren B."/>
        </authorList>
    </citation>
    <scope>NUCLEOTIDE SEQUENCE [LARGE SCALE GENOMIC DNA]</scope>
    <source>
        <strain evidence="11">ATCC 50505</strain>
    </source>
</reference>
<evidence type="ECO:0000259" key="9">
    <source>
        <dbReference type="Pfam" id="PF02781"/>
    </source>
</evidence>
<evidence type="ECO:0000256" key="7">
    <source>
        <dbReference type="ARBA" id="ARBA00023277"/>
    </source>
</evidence>
<gene>
    <name evidence="10" type="ORF">VICG_01523</name>
</gene>
<protein>
    <recommendedName>
        <fullName evidence="3">Glucose-6-phosphate 1-dehydrogenase</fullName>
        <ecNumber evidence="2">1.1.1.49</ecNumber>
    </recommendedName>
</protein>
<evidence type="ECO:0000313" key="10">
    <source>
        <dbReference type="EMBL" id="ELA41418.1"/>
    </source>
</evidence>
<accession>L2GKK7</accession>
<dbReference type="InterPro" id="IPR022674">
    <property type="entry name" value="G6P_DH_NAD-bd"/>
</dbReference>
<dbReference type="SUPFAM" id="SSF55347">
    <property type="entry name" value="Glyceraldehyde-3-phosphate dehydrogenase-like, C-terminal domain"/>
    <property type="match status" value="1"/>
</dbReference>
<dbReference type="Gene3D" id="3.30.360.10">
    <property type="entry name" value="Dihydrodipicolinate Reductase, domain 2"/>
    <property type="match status" value="1"/>
</dbReference>
<dbReference type="Pfam" id="PF02781">
    <property type="entry name" value="G6PD_C"/>
    <property type="match status" value="1"/>
</dbReference>
<keyword evidence="11" id="KW-1185">Reference proteome</keyword>
<evidence type="ECO:0000256" key="6">
    <source>
        <dbReference type="ARBA" id="ARBA00023002"/>
    </source>
</evidence>
<keyword evidence="5" id="KW-0521">NADP</keyword>
<dbReference type="EMBL" id="JH370144">
    <property type="protein sequence ID" value="ELA41418.1"/>
    <property type="molecule type" value="Genomic_DNA"/>
</dbReference>
<dbReference type="PRINTS" id="PR00079">
    <property type="entry name" value="G6PDHDRGNASE"/>
</dbReference>
<dbReference type="UniPathway" id="UPA00115">
    <property type="reaction ID" value="UER00408"/>
</dbReference>
<dbReference type="GeneID" id="19882234"/>
<dbReference type="PANTHER" id="PTHR23429">
    <property type="entry name" value="GLUCOSE-6-PHOSPHATE 1-DEHYDROGENASE G6PD"/>
    <property type="match status" value="1"/>
</dbReference>
<organism evidence="10 11">
    <name type="scientific">Vittaforma corneae (strain ATCC 50505)</name>
    <name type="common">Microsporidian parasite</name>
    <name type="synonym">Nosema corneum</name>
    <dbReference type="NCBI Taxonomy" id="993615"/>
    <lineage>
        <taxon>Eukaryota</taxon>
        <taxon>Fungi</taxon>
        <taxon>Fungi incertae sedis</taxon>
        <taxon>Microsporidia</taxon>
        <taxon>Nosematidae</taxon>
        <taxon>Vittaforma</taxon>
    </lineage>
</organism>
<dbReference type="OMA" id="TLIYDCL"/>
<evidence type="ECO:0000256" key="5">
    <source>
        <dbReference type="ARBA" id="ARBA00022857"/>
    </source>
</evidence>
<keyword evidence="6" id="KW-0560">Oxidoreductase</keyword>
<keyword evidence="4" id="KW-0313">Glucose metabolism</keyword>
<dbReference type="EC" id="1.1.1.49" evidence="2"/>
<proteinExistence type="predicted"/>
<evidence type="ECO:0000256" key="4">
    <source>
        <dbReference type="ARBA" id="ARBA00022526"/>
    </source>
</evidence>
<dbReference type="RefSeq" id="XP_007604969.1">
    <property type="nucleotide sequence ID" value="XM_007604907.1"/>
</dbReference>
<dbReference type="Gene3D" id="3.40.50.720">
    <property type="entry name" value="NAD(P)-binding Rossmann-like Domain"/>
    <property type="match status" value="1"/>
</dbReference>
<dbReference type="GO" id="GO:0009051">
    <property type="term" value="P:pentose-phosphate shunt, oxidative branch"/>
    <property type="evidence" value="ECO:0007669"/>
    <property type="project" value="TreeGrafter"/>
</dbReference>
<dbReference type="GO" id="GO:0004345">
    <property type="term" value="F:glucose-6-phosphate dehydrogenase activity"/>
    <property type="evidence" value="ECO:0007669"/>
    <property type="project" value="UniProtKB-EC"/>
</dbReference>
<feature type="domain" description="Glucose-6-phosphate dehydrogenase NAD-binding" evidence="8">
    <location>
        <begin position="5"/>
        <end position="149"/>
    </location>
</feature>
<dbReference type="InterPro" id="IPR001282">
    <property type="entry name" value="G6P_DH"/>
</dbReference>
<dbReference type="InParanoid" id="L2GKK7"/>
<dbReference type="PANTHER" id="PTHR23429:SF0">
    <property type="entry name" value="GLUCOSE-6-PHOSPHATE 1-DEHYDROGENASE"/>
    <property type="match status" value="1"/>
</dbReference>
<dbReference type="VEuPathDB" id="MicrosporidiaDB:VICG_01523"/>
<feature type="domain" description="Glucose-6-phosphate dehydrogenase C-terminal" evidence="9">
    <location>
        <begin position="166"/>
        <end position="430"/>
    </location>
</feature>
<keyword evidence="7" id="KW-0119">Carbohydrate metabolism</keyword>
<dbReference type="Proteomes" id="UP000011082">
    <property type="component" value="Unassembled WGS sequence"/>
</dbReference>
<dbReference type="FunCoup" id="L2GKK7">
    <property type="interactions" value="95"/>
</dbReference>
<dbReference type="AlphaFoldDB" id="L2GKK7"/>
<dbReference type="HOGENOM" id="CLU_051220_0_0_1"/>
<evidence type="ECO:0000259" key="8">
    <source>
        <dbReference type="Pfam" id="PF00479"/>
    </source>
</evidence>
<evidence type="ECO:0000256" key="3">
    <source>
        <dbReference type="ARBA" id="ARBA00020444"/>
    </source>
</evidence>
<dbReference type="OrthoDB" id="60984at2759"/>
<evidence type="ECO:0000256" key="1">
    <source>
        <dbReference type="ARBA" id="ARBA00004937"/>
    </source>
</evidence>
<dbReference type="GO" id="GO:0006006">
    <property type="term" value="P:glucose metabolic process"/>
    <property type="evidence" value="ECO:0007669"/>
    <property type="project" value="UniProtKB-KW"/>
</dbReference>
<evidence type="ECO:0000313" key="11">
    <source>
        <dbReference type="Proteomes" id="UP000011082"/>
    </source>
</evidence>
<evidence type="ECO:0000256" key="2">
    <source>
        <dbReference type="ARBA" id="ARBA00013019"/>
    </source>
</evidence>
<name>L2GKK7_VITCO</name>
<dbReference type="Pfam" id="PF00479">
    <property type="entry name" value="G6PD_N"/>
    <property type="match status" value="1"/>
</dbReference>
<dbReference type="SUPFAM" id="SSF51735">
    <property type="entry name" value="NAD(P)-binding Rossmann-fold domains"/>
    <property type="match status" value="1"/>
</dbReference>
<sequence>MNKIIVFGASGDLAKRKIMPAISKMCSKSIKVYGYARSDLVKTYSQEIKKFYDYSINTDIKSFPDRVTYIKGEYTDLSPLKDVMDENTVAYLSLPPHVYPSVLFELSSYKVGIILLEKPFGTGLESFKDLLKFKNDKIHFVDHYLLKPMMISIYDIYVKTPSIFAFLNKTNIQSVECLFFESILAEGRAYFDDNGMIKDVMQNHLVEVLASILCDHSQEILDESRTRFIKSIDIDNERYIFGQYKSYTEELKKPSKTETFAAFKCIVKNDTWENVPFFMAGGKGLKKKTTEIKFNIRKGIFCHILNLIANDADRKVFNSIKDSAVSISLVFNIAPENEIYLKIKTQNDNIKIVLYTSNEIKEISKMKTNNRQDYELIFQCMINGDYFPSVSFEEAGELWRVFGNILNAPKPLIYYEQGVEMPEEVYEFFKGVD</sequence>
<comment type="pathway">
    <text evidence="1">Carbohydrate degradation; pentose phosphate pathway; D-ribulose 5-phosphate from D-glucose 6-phosphate (oxidative stage): step 1/3.</text>
</comment>
<dbReference type="GO" id="GO:0050661">
    <property type="term" value="F:NADP binding"/>
    <property type="evidence" value="ECO:0007669"/>
    <property type="project" value="InterPro"/>
</dbReference>